<keyword evidence="5" id="KW-1185">Reference proteome</keyword>
<reference evidence="4 5" key="1">
    <citation type="journal article" date="2018" name="Sci. Rep.">
        <title>Genome sequence of the cauliflower mushroom Sparassis crispa (Hanabiratake) and its association with beneficial usage.</title>
        <authorList>
            <person name="Kiyama R."/>
            <person name="Furutani Y."/>
            <person name="Kawaguchi K."/>
            <person name="Nakanishi T."/>
        </authorList>
    </citation>
    <scope>NUCLEOTIDE SEQUENCE [LARGE SCALE GENOMIC DNA]</scope>
</reference>
<dbReference type="STRING" id="139825.A0A401H3H1"/>
<name>A0A401H3H1_9APHY</name>
<sequence length="445" mass="48989">MNLSADEHEAIVAQVQITKLQKKLTNANKQLAKQKKALAVAQAPTEDDFERIPAEEEEPASDAEMGINLISSFRKGPAVTIPIQKAKLTRRPQVTLQHLRRQGSVHAVATPPTQALQDPNRHSTQSDSLATVTNTPLDQDDTSSMRNHPPSQPMVLDSSDPENIDVCATPTPRTTTHKWHCPMGGSNSLSASTQDCPKSSAARSGSSHAPVTKALKAAEFINNESPSGRPKASQYTDDIISHKSNARGDLINEIRKHIAAAYGFVPGDKPAAQRKNVKLYQGLIHESTFHYKDFDLDVGSRSGFLRNTIVTKLIKECFFKNKNSVGIKFRKYFDPIRTPTLALLLTGVEHCIKEWSTGIHAQVAFSEFENKPWYLNHMEDITKWARSSPGVVCNLCKKWHDHARRATGVADDDAPTGHLSAAAIEDAQKELQGHTGEMDSEAEDD</sequence>
<evidence type="ECO:0000256" key="1">
    <source>
        <dbReference type="SAM" id="Coils"/>
    </source>
</evidence>
<dbReference type="Pfam" id="PF20149">
    <property type="entry name" value="DUF6532"/>
    <property type="match status" value="1"/>
</dbReference>
<feature type="region of interest" description="Disordered" evidence="2">
    <location>
        <begin position="190"/>
        <end position="210"/>
    </location>
</feature>
<keyword evidence="1" id="KW-0175">Coiled coil</keyword>
<evidence type="ECO:0000256" key="2">
    <source>
        <dbReference type="SAM" id="MobiDB-lite"/>
    </source>
</evidence>
<feature type="region of interest" description="Disordered" evidence="2">
    <location>
        <begin position="426"/>
        <end position="445"/>
    </location>
</feature>
<feature type="compositionally biased region" description="Acidic residues" evidence="2">
    <location>
        <begin position="45"/>
        <end position="61"/>
    </location>
</feature>
<comment type="caution">
    <text evidence="4">The sequence shown here is derived from an EMBL/GenBank/DDBJ whole genome shotgun (WGS) entry which is preliminary data.</text>
</comment>
<gene>
    <name evidence="4" type="ORF">SCP_1403080</name>
</gene>
<dbReference type="OrthoDB" id="3268553at2759"/>
<feature type="compositionally biased region" description="Polar residues" evidence="2">
    <location>
        <begin position="190"/>
        <end position="209"/>
    </location>
</feature>
<feature type="region of interest" description="Disordered" evidence="2">
    <location>
        <begin position="101"/>
        <end position="162"/>
    </location>
</feature>
<dbReference type="GeneID" id="38785817"/>
<feature type="coiled-coil region" evidence="1">
    <location>
        <begin position="10"/>
        <end position="37"/>
    </location>
</feature>
<dbReference type="EMBL" id="BFAD01000014">
    <property type="protein sequence ID" value="GBE88900.1"/>
    <property type="molecule type" value="Genomic_DNA"/>
</dbReference>
<dbReference type="RefSeq" id="XP_027619813.1">
    <property type="nucleotide sequence ID" value="XM_027764012.1"/>
</dbReference>
<protein>
    <recommendedName>
        <fullName evidence="3">DUF6532 domain-containing protein</fullName>
    </recommendedName>
</protein>
<dbReference type="InterPro" id="IPR045341">
    <property type="entry name" value="DUF6532"/>
</dbReference>
<dbReference type="AlphaFoldDB" id="A0A401H3H1"/>
<proteinExistence type="predicted"/>
<feature type="compositionally biased region" description="Polar residues" evidence="2">
    <location>
        <begin position="111"/>
        <end position="146"/>
    </location>
</feature>
<evidence type="ECO:0000313" key="4">
    <source>
        <dbReference type="EMBL" id="GBE88900.1"/>
    </source>
</evidence>
<accession>A0A401H3H1</accession>
<organism evidence="4 5">
    <name type="scientific">Sparassis crispa</name>
    <dbReference type="NCBI Taxonomy" id="139825"/>
    <lineage>
        <taxon>Eukaryota</taxon>
        <taxon>Fungi</taxon>
        <taxon>Dikarya</taxon>
        <taxon>Basidiomycota</taxon>
        <taxon>Agaricomycotina</taxon>
        <taxon>Agaricomycetes</taxon>
        <taxon>Polyporales</taxon>
        <taxon>Sparassidaceae</taxon>
        <taxon>Sparassis</taxon>
    </lineage>
</organism>
<feature type="domain" description="DUF6532" evidence="3">
    <location>
        <begin position="234"/>
        <end position="384"/>
    </location>
</feature>
<evidence type="ECO:0000313" key="5">
    <source>
        <dbReference type="Proteomes" id="UP000287166"/>
    </source>
</evidence>
<evidence type="ECO:0000259" key="3">
    <source>
        <dbReference type="Pfam" id="PF20149"/>
    </source>
</evidence>
<dbReference type="Proteomes" id="UP000287166">
    <property type="component" value="Unassembled WGS sequence"/>
</dbReference>
<dbReference type="InParanoid" id="A0A401H3H1"/>
<feature type="region of interest" description="Disordered" evidence="2">
    <location>
        <begin position="42"/>
        <end position="65"/>
    </location>
</feature>